<feature type="non-terminal residue" evidence="2">
    <location>
        <position position="1"/>
    </location>
</feature>
<proteinExistence type="predicted"/>
<dbReference type="EMBL" id="LAZR01055777">
    <property type="protein sequence ID" value="KKK75626.1"/>
    <property type="molecule type" value="Genomic_DNA"/>
</dbReference>
<dbReference type="InterPro" id="IPR016024">
    <property type="entry name" value="ARM-type_fold"/>
</dbReference>
<accession>A0A0F9ATV9</accession>
<evidence type="ECO:0000313" key="2">
    <source>
        <dbReference type="EMBL" id="KKK75626.1"/>
    </source>
</evidence>
<dbReference type="SUPFAM" id="SSF48371">
    <property type="entry name" value="ARM repeat"/>
    <property type="match status" value="1"/>
</dbReference>
<evidence type="ECO:0000256" key="1">
    <source>
        <dbReference type="SAM" id="MobiDB-lite"/>
    </source>
</evidence>
<organism evidence="2">
    <name type="scientific">marine sediment metagenome</name>
    <dbReference type="NCBI Taxonomy" id="412755"/>
    <lineage>
        <taxon>unclassified sequences</taxon>
        <taxon>metagenomes</taxon>
        <taxon>ecological metagenomes</taxon>
    </lineage>
</organism>
<feature type="compositionally biased region" description="Acidic residues" evidence="1">
    <location>
        <begin position="123"/>
        <end position="154"/>
    </location>
</feature>
<comment type="caution">
    <text evidence="2">The sequence shown here is derived from an EMBL/GenBank/DDBJ whole genome shotgun (WGS) entry which is preliminary data.</text>
</comment>
<feature type="region of interest" description="Disordered" evidence="1">
    <location>
        <begin position="116"/>
        <end position="154"/>
    </location>
</feature>
<protein>
    <submittedName>
        <fullName evidence="2">Uncharacterized protein</fullName>
    </submittedName>
</protein>
<reference evidence="2" key="1">
    <citation type="journal article" date="2015" name="Nature">
        <title>Complex archaea that bridge the gap between prokaryotes and eukaryotes.</title>
        <authorList>
            <person name="Spang A."/>
            <person name="Saw J.H."/>
            <person name="Jorgensen S.L."/>
            <person name="Zaremba-Niedzwiedzka K."/>
            <person name="Martijn J."/>
            <person name="Lind A.E."/>
            <person name="van Eijk R."/>
            <person name="Schleper C."/>
            <person name="Guy L."/>
            <person name="Ettema T.J."/>
        </authorList>
    </citation>
    <scope>NUCLEOTIDE SEQUENCE</scope>
</reference>
<gene>
    <name evidence="2" type="ORF">LCGC14_2871820</name>
</gene>
<dbReference type="AlphaFoldDB" id="A0A0F9ATV9"/>
<name>A0A0F9ATV9_9ZZZZ</name>
<sequence>LKYNLDEISSSAYETGRVRAKLKSVKKQQSRAKKPMLVFTWAILTGPQKGSKISSYPSLVDSSLGNLKEHLEALGLSGKVSKSSDSLLGKTAVLVIGESPSRDGGRPFVGVVQVLPKNSPLVADEDEDEDEFEDEEDDEDDEEDWEDDDDDDEE</sequence>